<accession>A0A9P5YBX2</accession>
<name>A0A9P5YBX2_9AGAR</name>
<reference evidence="1" key="1">
    <citation type="submission" date="2020-11" db="EMBL/GenBank/DDBJ databases">
        <authorList>
            <consortium name="DOE Joint Genome Institute"/>
            <person name="Ahrendt S."/>
            <person name="Riley R."/>
            <person name="Andreopoulos W."/>
            <person name="Labutti K."/>
            <person name="Pangilinan J."/>
            <person name="Ruiz-Duenas F.J."/>
            <person name="Barrasa J.M."/>
            <person name="Sanchez-Garcia M."/>
            <person name="Camarero S."/>
            <person name="Miyauchi S."/>
            <person name="Serrano A."/>
            <person name="Linde D."/>
            <person name="Babiker R."/>
            <person name="Drula E."/>
            <person name="Ayuso-Fernandez I."/>
            <person name="Pacheco R."/>
            <person name="Padilla G."/>
            <person name="Ferreira P."/>
            <person name="Barriuso J."/>
            <person name="Kellner H."/>
            <person name="Castanera R."/>
            <person name="Alfaro M."/>
            <person name="Ramirez L."/>
            <person name="Pisabarro A.G."/>
            <person name="Kuo A."/>
            <person name="Tritt A."/>
            <person name="Lipzen A."/>
            <person name="He G."/>
            <person name="Yan M."/>
            <person name="Ng V."/>
            <person name="Cullen D."/>
            <person name="Martin F."/>
            <person name="Rosso M.-N."/>
            <person name="Henrissat B."/>
            <person name="Hibbett D."/>
            <person name="Martinez A.T."/>
            <person name="Grigoriev I.V."/>
        </authorList>
    </citation>
    <scope>NUCLEOTIDE SEQUENCE</scope>
    <source>
        <strain evidence="1">CBS 247.69</strain>
    </source>
</reference>
<sequence>MLPDHVQEILWNQPHCANTKLIPGKLSLCVGLPVMIRHNAATEMCITKGQEGVVHGWHGTTGSRGQAMLDVLFVKLLNPPNEVKIDGLPLNVVPLTRSSVNTCCHLPDDSTINLNRNQVEVLPNFSMTDYASQGKTRPDNIVDLNNSKSHHSYYTALSRSASANGTLILQGFDASKIMGGASGALRQEF</sequence>
<dbReference type="InterPro" id="IPR027417">
    <property type="entry name" value="P-loop_NTPase"/>
</dbReference>
<keyword evidence="2" id="KW-1185">Reference proteome</keyword>
<evidence type="ECO:0000313" key="1">
    <source>
        <dbReference type="EMBL" id="KAF9465626.1"/>
    </source>
</evidence>
<evidence type="ECO:0000313" key="2">
    <source>
        <dbReference type="Proteomes" id="UP000807353"/>
    </source>
</evidence>
<evidence type="ECO:0008006" key="3">
    <source>
        <dbReference type="Google" id="ProtNLM"/>
    </source>
</evidence>
<dbReference type="Proteomes" id="UP000807353">
    <property type="component" value="Unassembled WGS sequence"/>
</dbReference>
<dbReference type="SUPFAM" id="SSF52540">
    <property type="entry name" value="P-loop containing nucleoside triphosphate hydrolases"/>
    <property type="match status" value="1"/>
</dbReference>
<organism evidence="1 2">
    <name type="scientific">Collybia nuda</name>
    <dbReference type="NCBI Taxonomy" id="64659"/>
    <lineage>
        <taxon>Eukaryota</taxon>
        <taxon>Fungi</taxon>
        <taxon>Dikarya</taxon>
        <taxon>Basidiomycota</taxon>
        <taxon>Agaricomycotina</taxon>
        <taxon>Agaricomycetes</taxon>
        <taxon>Agaricomycetidae</taxon>
        <taxon>Agaricales</taxon>
        <taxon>Tricholomatineae</taxon>
        <taxon>Clitocybaceae</taxon>
        <taxon>Collybia</taxon>
    </lineage>
</organism>
<feature type="non-terminal residue" evidence="1">
    <location>
        <position position="189"/>
    </location>
</feature>
<dbReference type="OrthoDB" id="3247165at2759"/>
<comment type="caution">
    <text evidence="1">The sequence shown here is derived from an EMBL/GenBank/DDBJ whole genome shotgun (WGS) entry which is preliminary data.</text>
</comment>
<dbReference type="EMBL" id="MU150246">
    <property type="protein sequence ID" value="KAF9465626.1"/>
    <property type="molecule type" value="Genomic_DNA"/>
</dbReference>
<gene>
    <name evidence="1" type="ORF">BDZ94DRAFT_1159791</name>
</gene>
<protein>
    <recommendedName>
        <fullName evidence="3">ATP-dependent DNA helicase</fullName>
    </recommendedName>
</protein>
<dbReference type="AlphaFoldDB" id="A0A9P5YBX2"/>
<proteinExistence type="predicted"/>